<dbReference type="EC" id="4.2.1.20" evidence="8"/>
<comment type="subunit">
    <text evidence="2 8">Tetramer of two alpha and two beta chains.</text>
</comment>
<evidence type="ECO:0000256" key="5">
    <source>
        <dbReference type="ARBA" id="ARBA00023141"/>
    </source>
</evidence>
<dbReference type="InterPro" id="IPR018204">
    <property type="entry name" value="Trp_synthase_alpha_AS"/>
</dbReference>
<evidence type="ECO:0000256" key="6">
    <source>
        <dbReference type="ARBA" id="ARBA00023239"/>
    </source>
</evidence>
<evidence type="ECO:0000256" key="8">
    <source>
        <dbReference type="HAMAP-Rule" id="MF_00131"/>
    </source>
</evidence>
<sequence>MNILEKKIRDAAAERRVALIPFVTAGFPDESRFWPTLVELDENGADIIEIGIPFSDPVADGPVVEEASRRMLSDGVNLRQILAEIAQRKGLLKAGIVLMGYLNPFLQYGYENLAKDAQAAGVHGLIIPDLPYEESGVLRAVLKKRAIALIPLVGHNTSQERMALYAAGNEGYVYVVSVMGTTGARENLASQVTDTLRRARAVFTVPVALGFGLNNPTQLTYLPRDAQPDAVVFGSALLTHLDEGKSAAEFLARWH</sequence>
<comment type="catalytic activity">
    <reaction evidence="7 8">
        <text>(1S,2R)-1-C-(indol-3-yl)glycerol 3-phosphate + L-serine = D-glyceraldehyde 3-phosphate + L-tryptophan + H2O</text>
        <dbReference type="Rhea" id="RHEA:10532"/>
        <dbReference type="ChEBI" id="CHEBI:15377"/>
        <dbReference type="ChEBI" id="CHEBI:33384"/>
        <dbReference type="ChEBI" id="CHEBI:57912"/>
        <dbReference type="ChEBI" id="CHEBI:58866"/>
        <dbReference type="ChEBI" id="CHEBI:59776"/>
        <dbReference type="EC" id="4.2.1.20"/>
    </reaction>
</comment>
<accession>A0A6L2R4L0</accession>
<organism evidence="10 11">
    <name type="scientific">Candidatus Desulfovibrio kirbyi</name>
    <dbReference type="NCBI Taxonomy" id="2696086"/>
    <lineage>
        <taxon>Bacteria</taxon>
        <taxon>Pseudomonadati</taxon>
        <taxon>Thermodesulfobacteriota</taxon>
        <taxon>Desulfovibrionia</taxon>
        <taxon>Desulfovibrionales</taxon>
        <taxon>Desulfovibrionaceae</taxon>
        <taxon>Desulfovibrio</taxon>
    </lineage>
</organism>
<dbReference type="EMBL" id="BLLL01000002">
    <property type="protein sequence ID" value="GFH62496.1"/>
    <property type="molecule type" value="Genomic_DNA"/>
</dbReference>
<dbReference type="AlphaFoldDB" id="A0A6L2R4L0"/>
<dbReference type="SUPFAM" id="SSF51366">
    <property type="entry name" value="Ribulose-phoshate binding barrel"/>
    <property type="match status" value="1"/>
</dbReference>
<keyword evidence="3 8" id="KW-0028">Amino-acid biosynthesis</keyword>
<evidence type="ECO:0000313" key="10">
    <source>
        <dbReference type="EMBL" id="GFH62496.1"/>
    </source>
</evidence>
<proteinExistence type="inferred from homology"/>
<gene>
    <name evidence="8 10" type="primary">trpA</name>
    <name evidence="10" type="ORF">ZNDK_0267</name>
</gene>
<protein>
    <recommendedName>
        <fullName evidence="8">Tryptophan synthase alpha chain</fullName>
        <ecNumber evidence="8">4.2.1.20</ecNumber>
    </recommendedName>
</protein>
<evidence type="ECO:0000256" key="4">
    <source>
        <dbReference type="ARBA" id="ARBA00022822"/>
    </source>
</evidence>
<evidence type="ECO:0000256" key="2">
    <source>
        <dbReference type="ARBA" id="ARBA00011270"/>
    </source>
</evidence>
<name>A0A6L2R4L0_9BACT</name>
<dbReference type="CDD" id="cd04724">
    <property type="entry name" value="Tryptophan_synthase_alpha"/>
    <property type="match status" value="1"/>
</dbReference>
<dbReference type="NCBIfam" id="TIGR00262">
    <property type="entry name" value="trpA"/>
    <property type="match status" value="1"/>
</dbReference>
<dbReference type="GO" id="GO:0005829">
    <property type="term" value="C:cytosol"/>
    <property type="evidence" value="ECO:0007669"/>
    <property type="project" value="TreeGrafter"/>
</dbReference>
<dbReference type="Proteomes" id="UP000505077">
    <property type="component" value="Unassembled WGS sequence"/>
</dbReference>
<evidence type="ECO:0000256" key="3">
    <source>
        <dbReference type="ARBA" id="ARBA00022605"/>
    </source>
</evidence>
<comment type="similarity">
    <text evidence="8 9">Belongs to the TrpA family.</text>
</comment>
<keyword evidence="4 8" id="KW-0822">Tryptophan biosynthesis</keyword>
<evidence type="ECO:0000256" key="1">
    <source>
        <dbReference type="ARBA" id="ARBA00004733"/>
    </source>
</evidence>
<dbReference type="Gene3D" id="3.20.20.70">
    <property type="entry name" value="Aldolase class I"/>
    <property type="match status" value="1"/>
</dbReference>
<evidence type="ECO:0000256" key="9">
    <source>
        <dbReference type="RuleBase" id="RU003662"/>
    </source>
</evidence>
<evidence type="ECO:0000256" key="7">
    <source>
        <dbReference type="ARBA" id="ARBA00049047"/>
    </source>
</evidence>
<dbReference type="Pfam" id="PF00290">
    <property type="entry name" value="Trp_syntA"/>
    <property type="match status" value="1"/>
</dbReference>
<dbReference type="PANTHER" id="PTHR43406:SF1">
    <property type="entry name" value="TRYPTOPHAN SYNTHASE ALPHA CHAIN, CHLOROPLASTIC"/>
    <property type="match status" value="1"/>
</dbReference>
<comment type="function">
    <text evidence="8">The alpha subunit is responsible for the aldol cleavage of indoleglycerol phosphate to indole and glyceraldehyde 3-phosphate.</text>
</comment>
<dbReference type="InterPro" id="IPR002028">
    <property type="entry name" value="Trp_synthase_suA"/>
</dbReference>
<dbReference type="PANTHER" id="PTHR43406">
    <property type="entry name" value="TRYPTOPHAN SYNTHASE, ALPHA CHAIN"/>
    <property type="match status" value="1"/>
</dbReference>
<evidence type="ECO:0000313" key="11">
    <source>
        <dbReference type="Proteomes" id="UP000505077"/>
    </source>
</evidence>
<comment type="caution">
    <text evidence="10">The sequence shown here is derived from an EMBL/GenBank/DDBJ whole genome shotgun (WGS) entry which is preliminary data.</text>
</comment>
<dbReference type="InterPro" id="IPR013785">
    <property type="entry name" value="Aldolase_TIM"/>
</dbReference>
<feature type="active site" description="Proton acceptor" evidence="8">
    <location>
        <position position="60"/>
    </location>
</feature>
<dbReference type="InterPro" id="IPR011060">
    <property type="entry name" value="RibuloseP-bd_barrel"/>
</dbReference>
<keyword evidence="6 8" id="KW-0456">Lyase</keyword>
<dbReference type="HAMAP" id="MF_00131">
    <property type="entry name" value="Trp_synth_alpha"/>
    <property type="match status" value="1"/>
</dbReference>
<dbReference type="PROSITE" id="PS00167">
    <property type="entry name" value="TRP_SYNTHASE_ALPHA"/>
    <property type="match status" value="1"/>
</dbReference>
<reference evidence="10 11" key="1">
    <citation type="journal article" date="2020" name="ISME J.">
        <title>Parallel Reductive Genome Evolution in Desulfovibrio Ectosymbionts Independently Acquired by Trichonympha Protists in the Termite Gut.</title>
        <authorList>
            <person name="Takeuchi M."/>
            <person name="Kuwahara H."/>
            <person name="Murakami T."/>
            <person name="Takahashi K."/>
            <person name="Kajitani R."/>
            <person name="Toyoda A."/>
            <person name="Itoh T."/>
            <person name="Ohkuma M."/>
            <person name="Hongoh Y."/>
        </authorList>
    </citation>
    <scope>NUCLEOTIDE SEQUENCE [LARGE SCALE GENOMIC DNA]</scope>
    <source>
        <strain evidence="10">ZnDsv-02</strain>
    </source>
</reference>
<dbReference type="GO" id="GO:0004834">
    <property type="term" value="F:tryptophan synthase activity"/>
    <property type="evidence" value="ECO:0007669"/>
    <property type="project" value="UniProtKB-UniRule"/>
</dbReference>
<comment type="pathway">
    <text evidence="1 8">Amino-acid biosynthesis; L-tryptophan biosynthesis; L-tryptophan from chorismate: step 5/5.</text>
</comment>
<keyword evidence="5 8" id="KW-0057">Aromatic amino acid biosynthesis</keyword>
<dbReference type="UniPathway" id="UPA00035">
    <property type="reaction ID" value="UER00044"/>
</dbReference>
<feature type="active site" description="Proton acceptor" evidence="8">
    <location>
        <position position="49"/>
    </location>
</feature>